<name>A0A8H7UKI1_9FUNG</name>
<dbReference type="PROSITE" id="PS50238">
    <property type="entry name" value="RHOGAP"/>
    <property type="match status" value="1"/>
</dbReference>
<dbReference type="Proteomes" id="UP000612746">
    <property type="component" value="Unassembled WGS sequence"/>
</dbReference>
<dbReference type="Gene3D" id="1.10.555.10">
    <property type="entry name" value="Rho GTPase activation protein"/>
    <property type="match status" value="1"/>
</dbReference>
<dbReference type="EMBL" id="JAEPRA010000001">
    <property type="protein sequence ID" value="KAG2189366.1"/>
    <property type="molecule type" value="Genomic_DNA"/>
</dbReference>
<dbReference type="GO" id="GO:0005096">
    <property type="term" value="F:GTPase activator activity"/>
    <property type="evidence" value="ECO:0007669"/>
    <property type="project" value="UniProtKB-KW"/>
</dbReference>
<organism evidence="4 5">
    <name type="scientific">Umbelopsis vinacea</name>
    <dbReference type="NCBI Taxonomy" id="44442"/>
    <lineage>
        <taxon>Eukaryota</taxon>
        <taxon>Fungi</taxon>
        <taxon>Fungi incertae sedis</taxon>
        <taxon>Mucoromycota</taxon>
        <taxon>Mucoromycotina</taxon>
        <taxon>Umbelopsidomycetes</taxon>
        <taxon>Umbelopsidales</taxon>
        <taxon>Umbelopsidaceae</taxon>
        <taxon>Umbelopsis</taxon>
    </lineage>
</organism>
<evidence type="ECO:0000256" key="2">
    <source>
        <dbReference type="SAM" id="MobiDB-lite"/>
    </source>
</evidence>
<dbReference type="SUPFAM" id="SSF48350">
    <property type="entry name" value="GTPase activation domain, GAP"/>
    <property type="match status" value="1"/>
</dbReference>
<keyword evidence="5" id="KW-1185">Reference proteome</keyword>
<dbReference type="SMART" id="SM00324">
    <property type="entry name" value="RhoGAP"/>
    <property type="match status" value="1"/>
</dbReference>
<evidence type="ECO:0000313" key="4">
    <source>
        <dbReference type="EMBL" id="KAG2189366.1"/>
    </source>
</evidence>
<sequence length="361" mass="40955">MEMPQPKDREGSNAFRSWWRKVTTANNPQQVPQQQLVFGVPLTESIQYAHAAIAYVDCNVQYVGFVPCIVAKCGSFLKDRGWLSTFCYLTYMQLLPGSARRIGDLQRIFDTPPDYGSQLDWEGFTVHDAASVLRRFLNYLPEPVIVSSFYQVFRDVIDQPISEQEKVEAYQGLLDQLPQDHQYLLLYLLDLMALFVQNQKTTRMDASNLASVFTPGILCAPEHAMNPAHYKTSQRVIQFLIEHHEHFNMPKKAWYVLDNKNPTPDSTTTTSIDSQSQQSTLPQRRGTPLDIYRKQQHELNRLSFASSTGSIGGEERKAKALSRSRTVPSKRARFGSHDPLQVVQLSNGPRSEGTSPKITGQ</sequence>
<dbReference type="PANTHER" id="PTHR15228:SF25">
    <property type="entry name" value="F-BAR DOMAIN-CONTAINING PROTEIN"/>
    <property type="match status" value="1"/>
</dbReference>
<dbReference type="PANTHER" id="PTHR15228">
    <property type="entry name" value="SPERMATHECAL PHYSIOLOGY VARIANT"/>
    <property type="match status" value="1"/>
</dbReference>
<protein>
    <recommendedName>
        <fullName evidence="3">Rho-GAP domain-containing protein</fullName>
    </recommendedName>
</protein>
<feature type="region of interest" description="Disordered" evidence="2">
    <location>
        <begin position="258"/>
        <end position="287"/>
    </location>
</feature>
<feature type="domain" description="Rho-GAP" evidence="3">
    <location>
        <begin position="40"/>
        <end position="248"/>
    </location>
</feature>
<dbReference type="GO" id="GO:0007165">
    <property type="term" value="P:signal transduction"/>
    <property type="evidence" value="ECO:0007669"/>
    <property type="project" value="InterPro"/>
</dbReference>
<dbReference type="GO" id="GO:0060237">
    <property type="term" value="P:regulation of fungal-type cell wall organization"/>
    <property type="evidence" value="ECO:0007669"/>
    <property type="project" value="TreeGrafter"/>
</dbReference>
<dbReference type="Pfam" id="PF00620">
    <property type="entry name" value="RhoGAP"/>
    <property type="match status" value="1"/>
</dbReference>
<feature type="compositionally biased region" description="Polar residues" evidence="2">
    <location>
        <begin position="343"/>
        <end position="361"/>
    </location>
</feature>
<comment type="caution">
    <text evidence="4">The sequence shown here is derived from an EMBL/GenBank/DDBJ whole genome shotgun (WGS) entry which is preliminary data.</text>
</comment>
<gene>
    <name evidence="4" type="ORF">INT44_004508</name>
</gene>
<dbReference type="GO" id="GO:0005938">
    <property type="term" value="C:cell cortex"/>
    <property type="evidence" value="ECO:0007669"/>
    <property type="project" value="TreeGrafter"/>
</dbReference>
<dbReference type="AlphaFoldDB" id="A0A8H7UKI1"/>
<feature type="region of interest" description="Disordered" evidence="2">
    <location>
        <begin position="305"/>
        <end position="361"/>
    </location>
</feature>
<dbReference type="InterPro" id="IPR000198">
    <property type="entry name" value="RhoGAP_dom"/>
</dbReference>
<accession>A0A8H7UKI1</accession>
<evidence type="ECO:0000256" key="1">
    <source>
        <dbReference type="ARBA" id="ARBA00022468"/>
    </source>
</evidence>
<evidence type="ECO:0000259" key="3">
    <source>
        <dbReference type="PROSITE" id="PS50238"/>
    </source>
</evidence>
<reference evidence="4" key="1">
    <citation type="submission" date="2020-12" db="EMBL/GenBank/DDBJ databases">
        <title>Metabolic potential, ecology and presence of endohyphal bacteria is reflected in genomic diversity of Mucoromycotina.</title>
        <authorList>
            <person name="Muszewska A."/>
            <person name="Okrasinska A."/>
            <person name="Steczkiewicz K."/>
            <person name="Drgas O."/>
            <person name="Orlowska M."/>
            <person name="Perlinska-Lenart U."/>
            <person name="Aleksandrzak-Piekarczyk T."/>
            <person name="Szatraj K."/>
            <person name="Zielenkiewicz U."/>
            <person name="Pilsyk S."/>
            <person name="Malc E."/>
            <person name="Mieczkowski P."/>
            <person name="Kruszewska J.S."/>
            <person name="Biernat P."/>
            <person name="Pawlowska J."/>
        </authorList>
    </citation>
    <scope>NUCLEOTIDE SEQUENCE</scope>
    <source>
        <strain evidence="4">WA0000051536</strain>
    </source>
</reference>
<keyword evidence="1" id="KW-0343">GTPase activation</keyword>
<evidence type="ECO:0000313" key="5">
    <source>
        <dbReference type="Proteomes" id="UP000612746"/>
    </source>
</evidence>
<dbReference type="InterPro" id="IPR051025">
    <property type="entry name" value="RhoGAP"/>
</dbReference>
<dbReference type="OrthoDB" id="3196451at2759"/>
<proteinExistence type="predicted"/>
<feature type="compositionally biased region" description="Low complexity" evidence="2">
    <location>
        <begin position="262"/>
        <end position="280"/>
    </location>
</feature>
<dbReference type="InterPro" id="IPR008936">
    <property type="entry name" value="Rho_GTPase_activation_prot"/>
</dbReference>